<name>A0A915L2V2_ROMCU</name>
<dbReference type="PROSITE" id="PS50294">
    <property type="entry name" value="WD_REPEATS_REGION"/>
    <property type="match status" value="2"/>
</dbReference>
<dbReference type="GO" id="GO:0080008">
    <property type="term" value="C:Cul4-RING E3 ubiquitin ligase complex"/>
    <property type="evidence" value="ECO:0007669"/>
    <property type="project" value="TreeGrafter"/>
</dbReference>
<dbReference type="InterPro" id="IPR051859">
    <property type="entry name" value="DCAF"/>
</dbReference>
<dbReference type="InterPro" id="IPR001680">
    <property type="entry name" value="WD40_rpt"/>
</dbReference>
<keyword evidence="1 3" id="KW-0853">WD repeat</keyword>
<evidence type="ECO:0000256" key="3">
    <source>
        <dbReference type="PROSITE-ProRule" id="PRU00221"/>
    </source>
</evidence>
<dbReference type="Pfam" id="PF00400">
    <property type="entry name" value="WD40"/>
    <property type="match status" value="4"/>
</dbReference>
<dbReference type="SUPFAM" id="SSF50978">
    <property type="entry name" value="WD40 repeat-like"/>
    <property type="match status" value="1"/>
</dbReference>
<dbReference type="InterPro" id="IPR020472">
    <property type="entry name" value="WD40_PAC1"/>
</dbReference>
<dbReference type="InterPro" id="IPR036322">
    <property type="entry name" value="WD40_repeat_dom_sf"/>
</dbReference>
<dbReference type="OMA" id="EHTFPQM"/>
<dbReference type="PANTHER" id="PTHR19847">
    <property type="entry name" value="DDB1- AND CUL4-ASSOCIATED FACTOR 11"/>
    <property type="match status" value="1"/>
</dbReference>
<dbReference type="PRINTS" id="PR00320">
    <property type="entry name" value="GPROTEINBRPT"/>
</dbReference>
<dbReference type="GO" id="GO:0043161">
    <property type="term" value="P:proteasome-mediated ubiquitin-dependent protein catabolic process"/>
    <property type="evidence" value="ECO:0007669"/>
    <property type="project" value="TreeGrafter"/>
</dbReference>
<evidence type="ECO:0000256" key="1">
    <source>
        <dbReference type="ARBA" id="ARBA00022574"/>
    </source>
</evidence>
<dbReference type="WBParaSite" id="nRc.2.0.1.t45056-RA">
    <property type="protein sequence ID" value="nRc.2.0.1.t45056-RA"/>
    <property type="gene ID" value="nRc.2.0.1.g45056"/>
</dbReference>
<feature type="repeat" description="WD" evidence="3">
    <location>
        <begin position="140"/>
        <end position="173"/>
    </location>
</feature>
<reference evidence="5" key="1">
    <citation type="submission" date="2022-11" db="UniProtKB">
        <authorList>
            <consortium name="WormBaseParasite"/>
        </authorList>
    </citation>
    <scope>IDENTIFICATION</scope>
</reference>
<dbReference type="PANTHER" id="PTHR19847:SF7">
    <property type="entry name" value="DDB1- AND CUL4-ASSOCIATED FACTOR 11"/>
    <property type="match status" value="1"/>
</dbReference>
<dbReference type="InterPro" id="IPR015943">
    <property type="entry name" value="WD40/YVTN_repeat-like_dom_sf"/>
</dbReference>
<protein>
    <submittedName>
        <fullName evidence="5">DDB1- and CUL4-associated factor 11</fullName>
    </submittedName>
</protein>
<feature type="repeat" description="WD" evidence="3">
    <location>
        <begin position="188"/>
        <end position="229"/>
    </location>
</feature>
<keyword evidence="4" id="KW-1185">Reference proteome</keyword>
<evidence type="ECO:0000256" key="2">
    <source>
        <dbReference type="ARBA" id="ARBA00022737"/>
    </source>
</evidence>
<dbReference type="Proteomes" id="UP000887565">
    <property type="component" value="Unplaced"/>
</dbReference>
<proteinExistence type="predicted"/>
<sequence length="394" mass="44845">FLPNKSSRLEKCVSKVFVSQFEKNGDLLVVGSQDQRIKIFDTSQYKYQFINEIAARDVGWIRMVNTWCIPAGLKKVVHQCKLNGDSESHVEFDMLASERRFCCFSLRFSPDFQGTHILAGANDCCVYVYDRAINRRILRVLAHSDDVNSVCFAGKTTDIFYTGSDDGLIKVWDRRLLDQERPKPVACFAGHSDGVTYIDSKGDAQYLISNSKDQSIKLWDLRRPSTSSGIHAANQIVAKQSWDYRYETVARLRRPCRIPGDSSVATYSGAHRILHTLIRCFFSPLFTTGQSMIYTGCATGACVVYDVNSGERVAKLDGHRACVRDVSWHPYHNEICTSSYLGNRDVQWDAEVLRWQYRTSSEDRSQDEESDYDSACTSSDEMEIRIPTITLQFQ</sequence>
<dbReference type="PROSITE" id="PS50082">
    <property type="entry name" value="WD_REPEATS_2"/>
    <property type="match status" value="2"/>
</dbReference>
<evidence type="ECO:0000313" key="4">
    <source>
        <dbReference type="Proteomes" id="UP000887565"/>
    </source>
</evidence>
<accession>A0A915L2V2</accession>
<dbReference type="SMART" id="SM00320">
    <property type="entry name" value="WD40"/>
    <property type="match status" value="5"/>
</dbReference>
<evidence type="ECO:0000313" key="5">
    <source>
        <dbReference type="WBParaSite" id="nRc.2.0.1.t45056-RA"/>
    </source>
</evidence>
<dbReference type="AlphaFoldDB" id="A0A915L2V2"/>
<dbReference type="Gene3D" id="2.130.10.10">
    <property type="entry name" value="YVTN repeat-like/Quinoprotein amine dehydrogenase"/>
    <property type="match status" value="2"/>
</dbReference>
<organism evidence="4 5">
    <name type="scientific">Romanomermis culicivorax</name>
    <name type="common">Nematode worm</name>
    <dbReference type="NCBI Taxonomy" id="13658"/>
    <lineage>
        <taxon>Eukaryota</taxon>
        <taxon>Metazoa</taxon>
        <taxon>Ecdysozoa</taxon>
        <taxon>Nematoda</taxon>
        <taxon>Enoplea</taxon>
        <taxon>Dorylaimia</taxon>
        <taxon>Mermithida</taxon>
        <taxon>Mermithoidea</taxon>
        <taxon>Mermithidae</taxon>
        <taxon>Romanomermis</taxon>
    </lineage>
</organism>
<keyword evidence="2" id="KW-0677">Repeat</keyword>